<accession>A0A7W6S951</accession>
<dbReference type="EMBL" id="JACIGW010000003">
    <property type="protein sequence ID" value="MBB4349481.1"/>
    <property type="molecule type" value="Genomic_DNA"/>
</dbReference>
<proteinExistence type="predicted"/>
<dbReference type="AlphaFoldDB" id="A0A7W6S951"/>
<dbReference type="Proteomes" id="UP000576087">
    <property type="component" value="Unassembled WGS sequence"/>
</dbReference>
<dbReference type="Proteomes" id="UP000520770">
    <property type="component" value="Unassembled WGS sequence"/>
</dbReference>
<evidence type="ECO:0000313" key="2">
    <source>
        <dbReference type="EMBL" id="MBB4412297.1"/>
    </source>
</evidence>
<reference evidence="4 5" key="1">
    <citation type="submission" date="2020-08" db="EMBL/GenBank/DDBJ databases">
        <title>Genomic Encyclopedia of Type Strains, Phase IV (KMG-V): Genome sequencing to study the core and pangenomes of soil and plant-associated prokaryotes.</title>
        <authorList>
            <person name="Whitman W."/>
        </authorList>
    </citation>
    <scope>NUCLEOTIDE SEQUENCE [LARGE SCALE GENOMIC DNA]</scope>
    <source>
        <strain evidence="2 5">SEMIA 444</strain>
        <strain evidence="1 4">SEMIA 448</strain>
        <strain evidence="3 6">SEMIA 452</strain>
    </source>
</reference>
<protein>
    <submittedName>
        <fullName evidence="1">Uncharacterized protein</fullName>
    </submittedName>
</protein>
<evidence type="ECO:0000313" key="4">
    <source>
        <dbReference type="Proteomes" id="UP000520770"/>
    </source>
</evidence>
<evidence type="ECO:0000313" key="3">
    <source>
        <dbReference type="EMBL" id="MBB4446928.1"/>
    </source>
</evidence>
<evidence type="ECO:0000313" key="5">
    <source>
        <dbReference type="Proteomes" id="UP000524535"/>
    </source>
</evidence>
<comment type="caution">
    <text evidence="1">The sequence shown here is derived from an EMBL/GenBank/DDBJ whole genome shotgun (WGS) entry which is preliminary data.</text>
</comment>
<keyword evidence="5" id="KW-1185">Reference proteome</keyword>
<dbReference type="Proteomes" id="UP000524535">
    <property type="component" value="Unassembled WGS sequence"/>
</dbReference>
<dbReference type="EMBL" id="JACIGY010000003">
    <property type="protein sequence ID" value="MBB4412297.1"/>
    <property type="molecule type" value="Genomic_DNA"/>
</dbReference>
<organism evidence="1 4">
    <name type="scientific">Aliirhizobium cellulosilyticum</name>
    <dbReference type="NCBI Taxonomy" id="393664"/>
    <lineage>
        <taxon>Bacteria</taxon>
        <taxon>Pseudomonadati</taxon>
        <taxon>Pseudomonadota</taxon>
        <taxon>Alphaproteobacteria</taxon>
        <taxon>Hyphomicrobiales</taxon>
        <taxon>Rhizobiaceae</taxon>
        <taxon>Aliirhizobium</taxon>
    </lineage>
</organism>
<dbReference type="EMBL" id="JACIHM010000003">
    <property type="protein sequence ID" value="MBB4446928.1"/>
    <property type="molecule type" value="Genomic_DNA"/>
</dbReference>
<evidence type="ECO:0000313" key="1">
    <source>
        <dbReference type="EMBL" id="MBB4349481.1"/>
    </source>
</evidence>
<sequence>MSSDALYRPEVRKDYPILIEQDWTDVIGHLYPDERIYSLIESCTQHGRPVRLLVRPSHRRRYRPQTEPIDAITE</sequence>
<gene>
    <name evidence="2" type="ORF">GGE31_002810</name>
    <name evidence="1" type="ORF">GGE33_003243</name>
    <name evidence="3" type="ORF">GGE35_002750</name>
</gene>
<name>A0A7W6S951_9HYPH</name>
<evidence type="ECO:0000313" key="6">
    <source>
        <dbReference type="Proteomes" id="UP000576087"/>
    </source>
</evidence>